<dbReference type="PANTHER" id="PTHR42912:SF80">
    <property type="entry name" value="METHYLTRANSFERASE DOMAIN-CONTAINING PROTEIN"/>
    <property type="match status" value="1"/>
</dbReference>
<protein>
    <submittedName>
        <fullName evidence="5">Ubiquinone/menaquinone biosynthesis C-methylase UbiE</fullName>
    </submittedName>
</protein>
<dbReference type="OrthoDB" id="8595155at2"/>
<evidence type="ECO:0000313" key="6">
    <source>
        <dbReference type="Proteomes" id="UP000295110"/>
    </source>
</evidence>
<dbReference type="InterPro" id="IPR029063">
    <property type="entry name" value="SAM-dependent_MTases_sf"/>
</dbReference>
<dbReference type="Proteomes" id="UP000295110">
    <property type="component" value="Unassembled WGS sequence"/>
</dbReference>
<dbReference type="AlphaFoldDB" id="A0A4R3UVA9"/>
<dbReference type="PROSITE" id="PS01184">
    <property type="entry name" value="UBIE_2"/>
    <property type="match status" value="1"/>
</dbReference>
<accession>A0A4R3UVA9</accession>
<dbReference type="CDD" id="cd02440">
    <property type="entry name" value="AdoMet_MTases"/>
    <property type="match status" value="1"/>
</dbReference>
<evidence type="ECO:0000256" key="2">
    <source>
        <dbReference type="ARBA" id="ARBA00022679"/>
    </source>
</evidence>
<evidence type="ECO:0000259" key="4">
    <source>
        <dbReference type="Pfam" id="PF13649"/>
    </source>
</evidence>
<evidence type="ECO:0000256" key="3">
    <source>
        <dbReference type="ARBA" id="ARBA00022691"/>
    </source>
</evidence>
<comment type="caution">
    <text evidence="5">The sequence shown here is derived from an EMBL/GenBank/DDBJ whole genome shotgun (WGS) entry which is preliminary data.</text>
</comment>
<dbReference type="InterPro" id="IPR023576">
    <property type="entry name" value="UbiE/COQ5_MeTrFase_CS"/>
</dbReference>
<dbReference type="InterPro" id="IPR050508">
    <property type="entry name" value="Methyltransf_Superfamily"/>
</dbReference>
<keyword evidence="5" id="KW-0830">Ubiquinone</keyword>
<dbReference type="GO" id="GO:0008168">
    <property type="term" value="F:methyltransferase activity"/>
    <property type="evidence" value="ECO:0007669"/>
    <property type="project" value="UniProtKB-KW"/>
</dbReference>
<keyword evidence="6" id="KW-1185">Reference proteome</keyword>
<keyword evidence="2" id="KW-0808">Transferase</keyword>
<dbReference type="Pfam" id="PF13649">
    <property type="entry name" value="Methyltransf_25"/>
    <property type="match status" value="1"/>
</dbReference>
<name>A0A4R3UVA9_ROSSA</name>
<dbReference type="RefSeq" id="WP_132572868.1">
    <property type="nucleotide sequence ID" value="NZ_CBCSGL010000012.1"/>
</dbReference>
<dbReference type="InterPro" id="IPR041698">
    <property type="entry name" value="Methyltransf_25"/>
</dbReference>
<evidence type="ECO:0000256" key="1">
    <source>
        <dbReference type="ARBA" id="ARBA00022603"/>
    </source>
</evidence>
<keyword evidence="3" id="KW-0949">S-adenosyl-L-methionine</keyword>
<sequence length="220" mass="24426">MPDSRESRYVPALGFHWLTPAYDAVVAATTRERRFKQALIEQAGLASGQQVLDLACGTGTLAIRIKQHHPTIDVVGIDGDTNILSIAQRKAKRAGVAIRFDHGLSFGLPYADARFDRVFCSLFFHHLSWDDKQRTAREIHRVLRPGGELHVADWGRASGPLMRAAFVAIQLLDGFANTQDNVDGRLLELFRGAGFTEVSQRQTFSTVFGTMALYSALRRS</sequence>
<evidence type="ECO:0000313" key="5">
    <source>
        <dbReference type="EMBL" id="TCU94643.1"/>
    </source>
</evidence>
<dbReference type="PANTHER" id="PTHR42912">
    <property type="entry name" value="METHYLTRANSFERASE"/>
    <property type="match status" value="1"/>
</dbReference>
<proteinExistence type="predicted"/>
<organism evidence="5 6">
    <name type="scientific">Roseateles saccharophilus</name>
    <name type="common">Pseudomonas saccharophila</name>
    <dbReference type="NCBI Taxonomy" id="304"/>
    <lineage>
        <taxon>Bacteria</taxon>
        <taxon>Pseudomonadati</taxon>
        <taxon>Pseudomonadota</taxon>
        <taxon>Betaproteobacteria</taxon>
        <taxon>Burkholderiales</taxon>
        <taxon>Sphaerotilaceae</taxon>
        <taxon>Roseateles</taxon>
    </lineage>
</organism>
<dbReference type="SUPFAM" id="SSF53335">
    <property type="entry name" value="S-adenosyl-L-methionine-dependent methyltransferases"/>
    <property type="match status" value="1"/>
</dbReference>
<dbReference type="Gene3D" id="3.40.50.150">
    <property type="entry name" value="Vaccinia Virus protein VP39"/>
    <property type="match status" value="1"/>
</dbReference>
<gene>
    <name evidence="5" type="ORF">EV671_101665</name>
</gene>
<dbReference type="GO" id="GO:0032259">
    <property type="term" value="P:methylation"/>
    <property type="evidence" value="ECO:0007669"/>
    <property type="project" value="UniProtKB-KW"/>
</dbReference>
<keyword evidence="1 5" id="KW-0489">Methyltransferase</keyword>
<reference evidence="5 6" key="1">
    <citation type="submission" date="2019-03" db="EMBL/GenBank/DDBJ databases">
        <title>Genomic Encyclopedia of Type Strains, Phase IV (KMG-IV): sequencing the most valuable type-strain genomes for metagenomic binning, comparative biology and taxonomic classification.</title>
        <authorList>
            <person name="Goeker M."/>
        </authorList>
    </citation>
    <scope>NUCLEOTIDE SEQUENCE [LARGE SCALE GENOMIC DNA]</scope>
    <source>
        <strain evidence="5 6">DSM 654</strain>
    </source>
</reference>
<dbReference type="EMBL" id="SMBU01000016">
    <property type="protein sequence ID" value="TCU94643.1"/>
    <property type="molecule type" value="Genomic_DNA"/>
</dbReference>
<feature type="domain" description="Methyltransferase" evidence="4">
    <location>
        <begin position="51"/>
        <end position="147"/>
    </location>
</feature>